<reference evidence="3" key="1">
    <citation type="submission" date="2015-07" db="EMBL/GenBank/DDBJ databases">
        <title>Adaptation to a free-living lifestyle via gene acquisitions in the diplomonad Trepomonas sp. PC1.</title>
        <authorList>
            <person name="Xu F."/>
            <person name="Jerlstrom-Hultqvist J."/>
            <person name="Kolisko M."/>
            <person name="Simpson A.G.B."/>
            <person name="Roger A.J."/>
            <person name="Svard S.G."/>
            <person name="Andersson J.O."/>
        </authorList>
    </citation>
    <scope>NUCLEOTIDE SEQUENCE</scope>
    <source>
        <strain evidence="3">PC1</strain>
    </source>
</reference>
<feature type="domain" description="Glycosyltransferase 2-like" evidence="2">
    <location>
        <begin position="12"/>
        <end position="128"/>
    </location>
</feature>
<organism evidence="3">
    <name type="scientific">Trepomonas sp. PC1</name>
    <dbReference type="NCBI Taxonomy" id="1076344"/>
    <lineage>
        <taxon>Eukaryota</taxon>
        <taxon>Metamonada</taxon>
        <taxon>Diplomonadida</taxon>
        <taxon>Hexamitidae</taxon>
        <taxon>Hexamitinae</taxon>
        <taxon>Trepomonas</taxon>
    </lineage>
</organism>
<name>A0A146KHZ4_9EUKA</name>
<dbReference type="InterPro" id="IPR050834">
    <property type="entry name" value="Glycosyltransf_2"/>
</dbReference>
<dbReference type="InterPro" id="IPR029044">
    <property type="entry name" value="Nucleotide-diphossugar_trans"/>
</dbReference>
<dbReference type="AlphaFoldDB" id="A0A146KHZ4"/>
<evidence type="ECO:0000259" key="2">
    <source>
        <dbReference type="Pfam" id="PF00535"/>
    </source>
</evidence>
<sequence>MTNREKVIPIVTIAIINYNKEKYIDNAIKSALGQTYQNLEVVIADDCSTDTSLQIASRYPVRIVKNIKNKGTLATRLLGAQHARGKFFLYLDSDDMFYSSDLVENLMKAQKLHRTDIVHFNAVKNNNSQLSFYEFGSCKNYSIVAQPALQALMFDTHLAWGKLMKTEIILKAYAFIADDMRHVIFDDFTIMPLVGYFAQTYIAIYDIGYVYTVNPEQVTTQNEASIGKRLHDMAMSANVMKKHPKKEFYRTYWTNFAFQLQSIQKRSKKLCKYLEDLNFDQDQLNSLKEKNLYCNGYFKRYQR</sequence>
<accession>A0A146KHZ4</accession>
<evidence type="ECO:0000256" key="1">
    <source>
        <dbReference type="ARBA" id="ARBA00003301"/>
    </source>
</evidence>
<dbReference type="EMBL" id="GDID01001152">
    <property type="protein sequence ID" value="JAP95454.1"/>
    <property type="molecule type" value="Transcribed_RNA"/>
</dbReference>
<dbReference type="Pfam" id="PF00535">
    <property type="entry name" value="Glycos_transf_2"/>
    <property type="match status" value="1"/>
</dbReference>
<keyword evidence="3" id="KW-0808">Transferase</keyword>
<proteinExistence type="predicted"/>
<dbReference type="CDD" id="cd00761">
    <property type="entry name" value="Glyco_tranf_GTA_type"/>
    <property type="match status" value="1"/>
</dbReference>
<dbReference type="InterPro" id="IPR001173">
    <property type="entry name" value="Glyco_trans_2-like"/>
</dbReference>
<protein>
    <submittedName>
        <fullName evidence="3">Glycosyl transferase family 2 protein</fullName>
    </submittedName>
</protein>
<dbReference type="SUPFAM" id="SSF53448">
    <property type="entry name" value="Nucleotide-diphospho-sugar transferases"/>
    <property type="match status" value="1"/>
</dbReference>
<feature type="non-terminal residue" evidence="3">
    <location>
        <position position="303"/>
    </location>
</feature>
<dbReference type="Gene3D" id="3.90.550.10">
    <property type="entry name" value="Spore Coat Polysaccharide Biosynthesis Protein SpsA, Chain A"/>
    <property type="match status" value="1"/>
</dbReference>
<comment type="function">
    <text evidence="1">Dolichyl-phosphate beta-glucosyltransferase involved in the glycosylation of glycoproteins through the synthesis of dolichyl beta-D-glucosyl phosphate which serves as a sugar donor for transfer of three glucose residues to the Man-9-GlcNAc-2-PP-dolichol precursor to N-glycans.</text>
</comment>
<gene>
    <name evidence="3" type="ORF">TPC1_11552</name>
</gene>
<evidence type="ECO:0000313" key="3">
    <source>
        <dbReference type="EMBL" id="JAP95454.1"/>
    </source>
</evidence>
<dbReference type="PANTHER" id="PTHR43685">
    <property type="entry name" value="GLYCOSYLTRANSFERASE"/>
    <property type="match status" value="1"/>
</dbReference>
<dbReference type="PANTHER" id="PTHR43685:SF2">
    <property type="entry name" value="GLYCOSYLTRANSFERASE 2-LIKE DOMAIN-CONTAINING PROTEIN"/>
    <property type="match status" value="1"/>
</dbReference>
<dbReference type="GO" id="GO:0016740">
    <property type="term" value="F:transferase activity"/>
    <property type="evidence" value="ECO:0007669"/>
    <property type="project" value="UniProtKB-KW"/>
</dbReference>